<name>A0A2J7RHL9_9NEOP</name>
<keyword evidence="3" id="KW-0862">Zinc</keyword>
<dbReference type="GO" id="GO:0005737">
    <property type="term" value="C:cytoplasm"/>
    <property type="evidence" value="ECO:0007669"/>
    <property type="project" value="TreeGrafter"/>
</dbReference>
<feature type="compositionally biased region" description="Acidic residues" evidence="5">
    <location>
        <begin position="809"/>
        <end position="840"/>
    </location>
</feature>
<feature type="zinc finger region" description="UBR-type" evidence="4">
    <location>
        <begin position="324"/>
        <end position="392"/>
    </location>
</feature>
<accession>A0A2J7RHL9</accession>
<dbReference type="Proteomes" id="UP000235965">
    <property type="component" value="Unassembled WGS sequence"/>
</dbReference>
<dbReference type="CDD" id="cd19675">
    <property type="entry name" value="UBR-box_UBR5"/>
    <property type="match status" value="1"/>
</dbReference>
<dbReference type="PROSITE" id="PS51157">
    <property type="entry name" value="ZF_UBR"/>
    <property type="match status" value="1"/>
</dbReference>
<feature type="compositionally biased region" description="Low complexity" evidence="5">
    <location>
        <begin position="169"/>
        <end position="187"/>
    </location>
</feature>
<feature type="non-terminal residue" evidence="7">
    <location>
        <position position="879"/>
    </location>
</feature>
<feature type="region of interest" description="Disordered" evidence="5">
    <location>
        <begin position="436"/>
        <end position="472"/>
    </location>
</feature>
<dbReference type="InterPro" id="IPR047503">
    <property type="entry name" value="UBR-box_UBR5"/>
</dbReference>
<feature type="domain" description="UBR-type" evidence="6">
    <location>
        <begin position="324"/>
        <end position="392"/>
    </location>
</feature>
<feature type="region of interest" description="Disordered" evidence="5">
    <location>
        <begin position="146"/>
        <end position="187"/>
    </location>
</feature>
<dbReference type="PANTHER" id="PTHR46276">
    <property type="entry name" value="E3 UBIQUITIN-PROTEIN LIGASE UBR5"/>
    <property type="match status" value="1"/>
</dbReference>
<evidence type="ECO:0000313" key="7">
    <source>
        <dbReference type="EMBL" id="PNF40323.1"/>
    </source>
</evidence>
<feature type="region of interest" description="Disordered" evidence="5">
    <location>
        <begin position="708"/>
        <end position="742"/>
    </location>
</feature>
<dbReference type="GO" id="GO:0005634">
    <property type="term" value="C:nucleus"/>
    <property type="evidence" value="ECO:0007669"/>
    <property type="project" value="TreeGrafter"/>
</dbReference>
<feature type="region of interest" description="Disordered" evidence="5">
    <location>
        <begin position="780"/>
        <end position="879"/>
    </location>
</feature>
<dbReference type="GO" id="GO:0000209">
    <property type="term" value="P:protein polyubiquitination"/>
    <property type="evidence" value="ECO:0007669"/>
    <property type="project" value="TreeGrafter"/>
</dbReference>
<evidence type="ECO:0000256" key="2">
    <source>
        <dbReference type="ARBA" id="ARBA00022771"/>
    </source>
</evidence>
<evidence type="ECO:0000256" key="3">
    <source>
        <dbReference type="ARBA" id="ARBA00022833"/>
    </source>
</evidence>
<keyword evidence="2" id="KW-0863">Zinc-finger</keyword>
<proteinExistence type="predicted"/>
<evidence type="ECO:0000313" key="8">
    <source>
        <dbReference type="Proteomes" id="UP000235965"/>
    </source>
</evidence>
<dbReference type="PANTHER" id="PTHR46276:SF1">
    <property type="entry name" value="E3 UBIQUITIN-PROTEIN LIGASE UBR5"/>
    <property type="match status" value="1"/>
</dbReference>
<sequence length="879" mass="94451">MKNQVAVIVLALESQILMPRILRCDFEGVKQVLMNLEQEARCCNEVGPPLQGILLERCDGNRNIFHACVTMCTPTSNKDGDQEGSSNSNNSGLESINVITNALGSRSVSLREMMRRATAAVRSSERDMAVDSAAHQPLAEEAIPTLSWPPETFDPTSGDEDSLMGLGASSTPNTKPTTSSSVSGVASSNSYVVDPTERKNNALMTLQLLCESPGLNPHLKEMLVAKDAQGLTPFMLAVTSRAYAAALTLLDTIQRVANKETASPPLSPVAVPPSLPTAEQQTANVTSISESSQQHRKADALTAMVYPAGSSPDDSPLHVICCNDTCSFTWTGAEHINQDIFECRTCGLTGSLCCCTECARVCHKGHDCKLKRTSPTAYCDCWEKCKCKALIMGQQGARYNLLCRLVTETDLVSQPNSRGESILLFLVQTVGRQSVEQRQYRTARPRSASASSRKTPSSDAEPDMPDHDLEPPRFSRRALERLLNDWSAVHRMIMSGVKEIPPTSQPVYDDQTYLQSQTGTTLLDKFTYCLLVKCSAEMLDTLLTTLIRELQNESSPSHLADAKVVARRFVRSVARIFVIFSIEMAPTTTKRRGLNSMSQPLVKCKRVFQALIKLAVEELCETADSLIAPVRLGVARPTAPFTLASTTIDVINGSEELFSVEPLTPHGGYMAGGRPLVGSVAGSSRGTEVSRPGLVNAVVRARAVMMLEDTDTVDGMPAEDGDGEGSEQEDNADRSGGVGVGSGEAMEAEVGDLVGGVGGPGDDAQGDGESDNELDLLAETESDSDDNHSNQDAASAQRSVQTGATAGSDTEDDSAESSQQEDDESEAGETDEQDTEEFALADEQLERRSSTAGHGHRNNLAPQSMQWAIRNCETGARAG</sequence>
<comment type="caution">
    <text evidence="7">The sequence shown here is derived from an EMBL/GenBank/DDBJ whole genome shotgun (WGS) entry which is preliminary data.</text>
</comment>
<dbReference type="SMART" id="SM00396">
    <property type="entry name" value="ZnF_UBR1"/>
    <property type="match status" value="1"/>
</dbReference>
<feature type="region of interest" description="Disordered" evidence="5">
    <location>
        <begin position="752"/>
        <end position="771"/>
    </location>
</feature>
<gene>
    <name evidence="7" type="ORF">B7P43_G05783</name>
</gene>
<keyword evidence="1" id="KW-0479">Metal-binding</keyword>
<dbReference type="GO" id="GO:0090263">
    <property type="term" value="P:positive regulation of canonical Wnt signaling pathway"/>
    <property type="evidence" value="ECO:0007669"/>
    <property type="project" value="TreeGrafter"/>
</dbReference>
<evidence type="ECO:0000256" key="1">
    <source>
        <dbReference type="ARBA" id="ARBA00022723"/>
    </source>
</evidence>
<dbReference type="InterPro" id="IPR003126">
    <property type="entry name" value="Znf_UBR"/>
</dbReference>
<organism evidence="7 8">
    <name type="scientific">Cryptotermes secundus</name>
    <dbReference type="NCBI Taxonomy" id="105785"/>
    <lineage>
        <taxon>Eukaryota</taxon>
        <taxon>Metazoa</taxon>
        <taxon>Ecdysozoa</taxon>
        <taxon>Arthropoda</taxon>
        <taxon>Hexapoda</taxon>
        <taxon>Insecta</taxon>
        <taxon>Pterygota</taxon>
        <taxon>Neoptera</taxon>
        <taxon>Polyneoptera</taxon>
        <taxon>Dictyoptera</taxon>
        <taxon>Blattodea</taxon>
        <taxon>Blattoidea</taxon>
        <taxon>Termitoidae</taxon>
        <taxon>Kalotermitidae</taxon>
        <taxon>Cryptotermitinae</taxon>
        <taxon>Cryptotermes</taxon>
    </lineage>
</organism>
<reference evidence="7 8" key="1">
    <citation type="submission" date="2017-12" db="EMBL/GenBank/DDBJ databases">
        <title>Hemimetabolous genomes reveal molecular basis of termite eusociality.</title>
        <authorList>
            <person name="Harrison M.C."/>
            <person name="Jongepier E."/>
            <person name="Robertson H.M."/>
            <person name="Arning N."/>
            <person name="Bitard-Feildel T."/>
            <person name="Chao H."/>
            <person name="Childers C.P."/>
            <person name="Dinh H."/>
            <person name="Doddapaneni H."/>
            <person name="Dugan S."/>
            <person name="Gowin J."/>
            <person name="Greiner C."/>
            <person name="Han Y."/>
            <person name="Hu H."/>
            <person name="Hughes D.S.T."/>
            <person name="Huylmans A.-K."/>
            <person name="Kemena C."/>
            <person name="Kremer L.P.M."/>
            <person name="Lee S.L."/>
            <person name="Lopez-Ezquerra A."/>
            <person name="Mallet L."/>
            <person name="Monroy-Kuhn J.M."/>
            <person name="Moser A."/>
            <person name="Murali S.C."/>
            <person name="Muzny D.M."/>
            <person name="Otani S."/>
            <person name="Piulachs M.-D."/>
            <person name="Poelchau M."/>
            <person name="Qu J."/>
            <person name="Schaub F."/>
            <person name="Wada-Katsumata A."/>
            <person name="Worley K.C."/>
            <person name="Xie Q."/>
            <person name="Ylla G."/>
            <person name="Poulsen M."/>
            <person name="Gibbs R.A."/>
            <person name="Schal C."/>
            <person name="Richards S."/>
            <person name="Belles X."/>
            <person name="Korb J."/>
            <person name="Bornberg-Bauer E."/>
        </authorList>
    </citation>
    <scope>NUCLEOTIDE SEQUENCE [LARGE SCALE GENOMIC DNA]</scope>
    <source>
        <tissue evidence="7">Whole body</tissue>
    </source>
</reference>
<dbReference type="OrthoDB" id="298098at2759"/>
<evidence type="ECO:0000256" key="5">
    <source>
        <dbReference type="SAM" id="MobiDB-lite"/>
    </source>
</evidence>
<dbReference type="GO" id="GO:0008270">
    <property type="term" value="F:zinc ion binding"/>
    <property type="evidence" value="ECO:0007669"/>
    <property type="project" value="UniProtKB-KW"/>
</dbReference>
<keyword evidence="8" id="KW-1185">Reference proteome</keyword>
<feature type="compositionally biased region" description="Low complexity" evidence="5">
    <location>
        <begin position="445"/>
        <end position="459"/>
    </location>
</feature>
<protein>
    <recommendedName>
        <fullName evidence="6">UBR-type domain-containing protein</fullName>
    </recommendedName>
</protein>
<dbReference type="GO" id="GO:0034450">
    <property type="term" value="F:ubiquitin-ubiquitin ligase activity"/>
    <property type="evidence" value="ECO:0007669"/>
    <property type="project" value="TreeGrafter"/>
</dbReference>
<feature type="compositionally biased region" description="Polar residues" evidence="5">
    <location>
        <begin position="790"/>
        <end position="807"/>
    </location>
</feature>
<evidence type="ECO:0000256" key="4">
    <source>
        <dbReference type="PROSITE-ProRule" id="PRU00508"/>
    </source>
</evidence>
<dbReference type="AlphaFoldDB" id="A0A2J7RHL9"/>
<dbReference type="EMBL" id="NEVH01003741">
    <property type="protein sequence ID" value="PNF40323.1"/>
    <property type="molecule type" value="Genomic_DNA"/>
</dbReference>
<evidence type="ECO:0000259" key="6">
    <source>
        <dbReference type="PROSITE" id="PS51157"/>
    </source>
</evidence>
<feature type="compositionally biased region" description="Acidic residues" evidence="5">
    <location>
        <begin position="708"/>
        <end position="730"/>
    </location>
</feature>